<keyword evidence="7" id="KW-1185">Reference proteome</keyword>
<reference evidence="6" key="1">
    <citation type="journal article" date="2014" name="Int. J. Syst. Evol. Microbiol.">
        <title>Complete genome sequence of Corynebacterium casei LMG S-19264T (=DSM 44701T), isolated from a smear-ripened cheese.</title>
        <authorList>
            <consortium name="US DOE Joint Genome Institute (JGI-PGF)"/>
            <person name="Walter F."/>
            <person name="Albersmeier A."/>
            <person name="Kalinowski J."/>
            <person name="Ruckert C."/>
        </authorList>
    </citation>
    <scope>NUCLEOTIDE SEQUENCE</scope>
    <source>
        <strain evidence="6">CGMCC 1.15448</strain>
    </source>
</reference>
<keyword evidence="3" id="KW-0804">Transcription</keyword>
<dbReference type="SUPFAM" id="SSF46689">
    <property type="entry name" value="Homeodomain-like"/>
    <property type="match status" value="1"/>
</dbReference>
<sequence length="209" mass="24180">MYYSVQYYTFVWKTIPMAGRPQIFSEDEVLEKATQLFWCKGYEATSTDELLSAMNIGKSSFYNTFKGKRELFERVIENFVNQSVAALQKDIEAGVDPIRSIRNFFGKLATSPQSTHQKGCFMGNTIVELSNIDKPLENMAIRRLKKMEQLFHDQIKKGQQTGQLKTREDPAVIARYLITMWNGLNITRRMYPDPDCLLPLIEMQLSILK</sequence>
<protein>
    <submittedName>
        <fullName evidence="6">TetR family transcriptional regulator</fullName>
    </submittedName>
</protein>
<feature type="domain" description="HTH tetR-type" evidence="5">
    <location>
        <begin position="23"/>
        <end position="83"/>
    </location>
</feature>
<evidence type="ECO:0000313" key="6">
    <source>
        <dbReference type="EMBL" id="GGA84867.1"/>
    </source>
</evidence>
<dbReference type="PANTHER" id="PTHR47506">
    <property type="entry name" value="TRANSCRIPTIONAL REGULATORY PROTEIN"/>
    <property type="match status" value="1"/>
</dbReference>
<dbReference type="EMBL" id="BMJC01000001">
    <property type="protein sequence ID" value="GGA84867.1"/>
    <property type="molecule type" value="Genomic_DNA"/>
</dbReference>
<accession>A0A8J2XQF9</accession>
<feature type="DNA-binding region" description="H-T-H motif" evidence="4">
    <location>
        <begin position="46"/>
        <end position="65"/>
    </location>
</feature>
<organism evidence="6 7">
    <name type="scientific">Puia dinghuensis</name>
    <dbReference type="NCBI Taxonomy" id="1792502"/>
    <lineage>
        <taxon>Bacteria</taxon>
        <taxon>Pseudomonadati</taxon>
        <taxon>Bacteroidota</taxon>
        <taxon>Chitinophagia</taxon>
        <taxon>Chitinophagales</taxon>
        <taxon>Chitinophagaceae</taxon>
        <taxon>Puia</taxon>
    </lineage>
</organism>
<keyword evidence="2 4" id="KW-0238">DNA-binding</keyword>
<evidence type="ECO:0000259" key="5">
    <source>
        <dbReference type="PROSITE" id="PS50977"/>
    </source>
</evidence>
<evidence type="ECO:0000256" key="3">
    <source>
        <dbReference type="ARBA" id="ARBA00023163"/>
    </source>
</evidence>
<dbReference type="Pfam" id="PF16925">
    <property type="entry name" value="TetR_C_13"/>
    <property type="match status" value="1"/>
</dbReference>
<dbReference type="InterPro" id="IPR036271">
    <property type="entry name" value="Tet_transcr_reg_TetR-rel_C_sf"/>
</dbReference>
<gene>
    <name evidence="6" type="ORF">GCM10011511_04880</name>
</gene>
<evidence type="ECO:0000256" key="1">
    <source>
        <dbReference type="ARBA" id="ARBA00023015"/>
    </source>
</evidence>
<name>A0A8J2XQF9_9BACT</name>
<dbReference type="Gene3D" id="1.10.357.10">
    <property type="entry name" value="Tetracycline Repressor, domain 2"/>
    <property type="match status" value="1"/>
</dbReference>
<dbReference type="InterPro" id="IPR001647">
    <property type="entry name" value="HTH_TetR"/>
</dbReference>
<evidence type="ECO:0000256" key="4">
    <source>
        <dbReference type="PROSITE-ProRule" id="PRU00335"/>
    </source>
</evidence>
<proteinExistence type="predicted"/>
<dbReference type="SUPFAM" id="SSF48498">
    <property type="entry name" value="Tetracyclin repressor-like, C-terminal domain"/>
    <property type="match status" value="1"/>
</dbReference>
<dbReference type="Gene3D" id="1.10.10.60">
    <property type="entry name" value="Homeodomain-like"/>
    <property type="match status" value="1"/>
</dbReference>
<evidence type="ECO:0000313" key="7">
    <source>
        <dbReference type="Proteomes" id="UP000607559"/>
    </source>
</evidence>
<reference evidence="6" key="2">
    <citation type="submission" date="2020-09" db="EMBL/GenBank/DDBJ databases">
        <authorList>
            <person name="Sun Q."/>
            <person name="Zhou Y."/>
        </authorList>
    </citation>
    <scope>NUCLEOTIDE SEQUENCE</scope>
    <source>
        <strain evidence="6">CGMCC 1.15448</strain>
    </source>
</reference>
<keyword evidence="1" id="KW-0805">Transcription regulation</keyword>
<comment type="caution">
    <text evidence="6">The sequence shown here is derived from an EMBL/GenBank/DDBJ whole genome shotgun (WGS) entry which is preliminary data.</text>
</comment>
<dbReference type="InterPro" id="IPR009057">
    <property type="entry name" value="Homeodomain-like_sf"/>
</dbReference>
<dbReference type="AlphaFoldDB" id="A0A8J2XQF9"/>
<dbReference type="Proteomes" id="UP000607559">
    <property type="component" value="Unassembled WGS sequence"/>
</dbReference>
<evidence type="ECO:0000256" key="2">
    <source>
        <dbReference type="ARBA" id="ARBA00023125"/>
    </source>
</evidence>
<dbReference type="GO" id="GO:0003677">
    <property type="term" value="F:DNA binding"/>
    <property type="evidence" value="ECO:0007669"/>
    <property type="project" value="UniProtKB-UniRule"/>
</dbReference>
<dbReference type="PROSITE" id="PS50977">
    <property type="entry name" value="HTH_TETR_2"/>
    <property type="match status" value="1"/>
</dbReference>
<dbReference type="PANTHER" id="PTHR47506:SF10">
    <property type="entry name" value="TRANSCRIPTIONAL REGULATORY PROTEIN"/>
    <property type="match status" value="1"/>
</dbReference>
<dbReference type="InterPro" id="IPR011075">
    <property type="entry name" value="TetR_C"/>
</dbReference>
<dbReference type="Pfam" id="PF00440">
    <property type="entry name" value="TetR_N"/>
    <property type="match status" value="1"/>
</dbReference>